<protein>
    <recommendedName>
        <fullName evidence="6 7">Thioredoxin</fullName>
    </recommendedName>
</protein>
<evidence type="ECO:0000256" key="5">
    <source>
        <dbReference type="ARBA" id="ARBA00023284"/>
    </source>
</evidence>
<keyword evidence="4 9" id="KW-1015">Disulfide bond</keyword>
<dbReference type="PANTHER" id="PTHR45663:SF11">
    <property type="entry name" value="GEO12009P1"/>
    <property type="match status" value="1"/>
</dbReference>
<sequence length="106" mass="11850">MSLHVKTADFEKEVLQADIPVLVDFWAEWCMPCRMVSPILDELAEEYAGKLKVVKVNVDEEPDLASRFGIVSIPTILLFKNGQVAAQQIGAAPRQVFEQMIQPHLG</sequence>
<dbReference type="Gene3D" id="3.40.30.10">
    <property type="entry name" value="Glutaredoxin"/>
    <property type="match status" value="1"/>
</dbReference>
<feature type="site" description="Deprotonates C-terminal active site Cys" evidence="8">
    <location>
        <position position="24"/>
    </location>
</feature>
<evidence type="ECO:0000313" key="12">
    <source>
        <dbReference type="Proteomes" id="UP000001296"/>
    </source>
</evidence>
<evidence type="ECO:0000313" key="11">
    <source>
        <dbReference type="EMBL" id="ADN01160.1"/>
    </source>
</evidence>
<evidence type="ECO:0000256" key="9">
    <source>
        <dbReference type="PIRSR" id="PIRSR000077-4"/>
    </source>
</evidence>
<dbReference type="GO" id="GO:0005737">
    <property type="term" value="C:cytoplasm"/>
    <property type="evidence" value="ECO:0007669"/>
    <property type="project" value="TreeGrafter"/>
</dbReference>
<organism evidence="11 12">
    <name type="scientific">Winmispira thermophila (strain ATCC 49972 / DSM 6192 / RI 19.B1)</name>
    <name type="common">Spirochaeta thermophila</name>
    <dbReference type="NCBI Taxonomy" id="665571"/>
    <lineage>
        <taxon>Bacteria</taxon>
        <taxon>Pseudomonadati</taxon>
        <taxon>Spirochaetota</taxon>
        <taxon>Spirochaetia</taxon>
        <taxon>Winmispirales</taxon>
        <taxon>Winmispiraceae</taxon>
        <taxon>Winmispira</taxon>
    </lineage>
</organism>
<dbReference type="Pfam" id="PF00085">
    <property type="entry name" value="Thioredoxin"/>
    <property type="match status" value="1"/>
</dbReference>
<dbReference type="KEGG" id="sta:STHERM_c01860"/>
<dbReference type="SUPFAM" id="SSF52833">
    <property type="entry name" value="Thioredoxin-like"/>
    <property type="match status" value="1"/>
</dbReference>
<dbReference type="InterPro" id="IPR005746">
    <property type="entry name" value="Thioredoxin"/>
</dbReference>
<dbReference type="Proteomes" id="UP000001296">
    <property type="component" value="Chromosome"/>
</dbReference>
<dbReference type="InterPro" id="IPR013766">
    <property type="entry name" value="Thioredoxin_domain"/>
</dbReference>
<dbReference type="PANTHER" id="PTHR45663">
    <property type="entry name" value="GEO12009P1"/>
    <property type="match status" value="1"/>
</dbReference>
<dbReference type="PaxDb" id="665571-STHERM_c01860"/>
<dbReference type="NCBIfam" id="TIGR01068">
    <property type="entry name" value="thioredoxin"/>
    <property type="match status" value="1"/>
</dbReference>
<dbReference type="RefSeq" id="WP_013313001.1">
    <property type="nucleotide sequence ID" value="NC_014484.1"/>
</dbReference>
<keyword evidence="2" id="KW-0813">Transport</keyword>
<feature type="disulfide bond" description="Redox-active" evidence="9">
    <location>
        <begin position="30"/>
        <end position="33"/>
    </location>
</feature>
<dbReference type="PIRSF" id="PIRSF000077">
    <property type="entry name" value="Thioredoxin"/>
    <property type="match status" value="1"/>
</dbReference>
<dbReference type="PROSITE" id="PS51352">
    <property type="entry name" value="THIOREDOXIN_2"/>
    <property type="match status" value="1"/>
</dbReference>
<dbReference type="AlphaFoldDB" id="E0RNG0"/>
<dbReference type="EMBL" id="CP001698">
    <property type="protein sequence ID" value="ADN01160.1"/>
    <property type="molecule type" value="Genomic_DNA"/>
</dbReference>
<dbReference type="CDD" id="cd02947">
    <property type="entry name" value="TRX_family"/>
    <property type="match status" value="1"/>
</dbReference>
<evidence type="ECO:0000256" key="7">
    <source>
        <dbReference type="PIRNR" id="PIRNR000077"/>
    </source>
</evidence>
<feature type="domain" description="Thioredoxin" evidence="10">
    <location>
        <begin position="1"/>
        <end position="106"/>
    </location>
</feature>
<comment type="similarity">
    <text evidence="1 7">Belongs to the thioredoxin family.</text>
</comment>
<evidence type="ECO:0000256" key="2">
    <source>
        <dbReference type="ARBA" id="ARBA00022448"/>
    </source>
</evidence>
<reference evidence="11 12" key="2">
    <citation type="journal article" date="2010" name="J. Bacteriol.">
        <title>Genome sequence of the polysaccharide-degrading, thermophilic anaerobe Spirochaeta thermophila DSM 6192.</title>
        <authorList>
            <person name="Angelov A."/>
            <person name="Liebl S."/>
            <person name="Ballschmiter M."/>
            <person name="Bomeke M."/>
            <person name="Lehmann R."/>
            <person name="Liesegang H."/>
            <person name="Daniel R."/>
            <person name="Liebl W."/>
        </authorList>
    </citation>
    <scope>NUCLEOTIDE SEQUENCE [LARGE SCALE GENOMIC DNA]</scope>
    <source>
        <strain evidence="12">ATCC 49972 / DSM 6192 / RI 19.B1</strain>
    </source>
</reference>
<dbReference type="InterPro" id="IPR036249">
    <property type="entry name" value="Thioredoxin-like_sf"/>
</dbReference>
<proteinExistence type="inferred from homology"/>
<evidence type="ECO:0000256" key="4">
    <source>
        <dbReference type="ARBA" id="ARBA00023157"/>
    </source>
</evidence>
<dbReference type="FunFam" id="3.40.30.10:FF:000001">
    <property type="entry name" value="Thioredoxin"/>
    <property type="match status" value="1"/>
</dbReference>
<evidence type="ECO:0000256" key="3">
    <source>
        <dbReference type="ARBA" id="ARBA00022982"/>
    </source>
</evidence>
<evidence type="ECO:0000256" key="1">
    <source>
        <dbReference type="ARBA" id="ARBA00008987"/>
    </source>
</evidence>
<dbReference type="GO" id="GO:0015035">
    <property type="term" value="F:protein-disulfide reductase activity"/>
    <property type="evidence" value="ECO:0007669"/>
    <property type="project" value="UniProtKB-UniRule"/>
</dbReference>
<gene>
    <name evidence="11" type="ordered locus">STHERM_c01860</name>
</gene>
<dbReference type="PRINTS" id="PR00421">
    <property type="entry name" value="THIOREDOXIN"/>
</dbReference>
<dbReference type="eggNOG" id="COG3118">
    <property type="taxonomic scope" value="Bacteria"/>
</dbReference>
<keyword evidence="5 9" id="KW-0676">Redox-active center</keyword>
<reference key="1">
    <citation type="submission" date="2009-08" db="EMBL/GenBank/DDBJ databases">
        <title>The genome sequence of Spirochaeta thermophila DSM6192.</title>
        <authorList>
            <person name="Angelov A."/>
            <person name="Mientus M."/>
            <person name="Wittenberg S."/>
            <person name="Lehmann R."/>
            <person name="Liesegang H."/>
            <person name="Daniel R."/>
            <person name="Liebl W."/>
        </authorList>
    </citation>
    <scope>NUCLEOTIDE SEQUENCE</scope>
    <source>
        <strain>DSM 6192</strain>
    </source>
</reference>
<feature type="site" description="Contributes to redox potential value" evidence="8">
    <location>
        <position position="32"/>
    </location>
</feature>
<accession>E0RNG0</accession>
<dbReference type="HOGENOM" id="CLU_090389_10_3_12"/>
<evidence type="ECO:0000259" key="10">
    <source>
        <dbReference type="PROSITE" id="PS51352"/>
    </source>
</evidence>
<evidence type="ECO:0000256" key="8">
    <source>
        <dbReference type="PIRSR" id="PIRSR000077-1"/>
    </source>
</evidence>
<feature type="active site" description="Nucleophile" evidence="8">
    <location>
        <position position="33"/>
    </location>
</feature>
<evidence type="ECO:0000256" key="6">
    <source>
        <dbReference type="NCBIfam" id="TIGR01068"/>
    </source>
</evidence>
<name>E0RNG0_WINT6</name>
<feature type="site" description="Contributes to redox potential value" evidence="8">
    <location>
        <position position="31"/>
    </location>
</feature>
<keyword evidence="3" id="KW-0249">Electron transport</keyword>
<feature type="active site" description="Nucleophile" evidence="8">
    <location>
        <position position="30"/>
    </location>
</feature>